<dbReference type="Proteomes" id="UP001246858">
    <property type="component" value="Unassembled WGS sequence"/>
</dbReference>
<accession>A0ACC6L5A4</accession>
<gene>
    <name evidence="1" type="ORF">J2X78_005078</name>
</gene>
<sequence length="136" mass="16328">MKIFNAKQRVVEFSYNELFAPMKGEFGLPSYVLNTFFPYKLNTQYFVLKWSLHYMDKKINHLLFVVTVHSEFAFELENEKRDFQDVMKQLNLFYSDVINFVRENTEGNFDRLTPIVFAFDDVIEVMKAHGFYQHLN</sequence>
<keyword evidence="2" id="KW-1185">Reference proteome</keyword>
<dbReference type="EMBL" id="JAVDTF010000007">
    <property type="protein sequence ID" value="MDR6786483.1"/>
    <property type="molecule type" value="Genomic_DNA"/>
</dbReference>
<organism evidence="1 2">
    <name type="scientific">Pedobacter africanus</name>
    <dbReference type="NCBI Taxonomy" id="151894"/>
    <lineage>
        <taxon>Bacteria</taxon>
        <taxon>Pseudomonadati</taxon>
        <taxon>Bacteroidota</taxon>
        <taxon>Sphingobacteriia</taxon>
        <taxon>Sphingobacteriales</taxon>
        <taxon>Sphingobacteriaceae</taxon>
        <taxon>Pedobacter</taxon>
    </lineage>
</organism>
<evidence type="ECO:0000313" key="1">
    <source>
        <dbReference type="EMBL" id="MDR6786483.1"/>
    </source>
</evidence>
<protein>
    <submittedName>
        <fullName evidence="1">Uncharacterized protein</fullName>
    </submittedName>
</protein>
<proteinExistence type="predicted"/>
<evidence type="ECO:0000313" key="2">
    <source>
        <dbReference type="Proteomes" id="UP001246858"/>
    </source>
</evidence>
<name>A0ACC6L5A4_9SPHI</name>
<reference evidence="1" key="1">
    <citation type="submission" date="2023-07" db="EMBL/GenBank/DDBJ databases">
        <title>Sorghum-associated microbial communities from plants grown in Nebraska, USA.</title>
        <authorList>
            <person name="Schachtman D."/>
        </authorList>
    </citation>
    <scope>NUCLEOTIDE SEQUENCE</scope>
    <source>
        <strain evidence="1">2697</strain>
    </source>
</reference>
<comment type="caution">
    <text evidence="1">The sequence shown here is derived from an EMBL/GenBank/DDBJ whole genome shotgun (WGS) entry which is preliminary data.</text>
</comment>